<dbReference type="InterPro" id="IPR059240">
    <property type="entry name" value="cc_ERCC-6_N"/>
</dbReference>
<feature type="domain" description="Helicase ATP-binding" evidence="16">
    <location>
        <begin position="495"/>
        <end position="671"/>
    </location>
</feature>
<feature type="region of interest" description="Disordered" evidence="15">
    <location>
        <begin position="1313"/>
        <end position="1337"/>
    </location>
</feature>
<dbReference type="PANTHER" id="PTHR45629">
    <property type="entry name" value="SNF2/RAD54 FAMILY MEMBER"/>
    <property type="match status" value="1"/>
</dbReference>
<dbReference type="Pfam" id="PF25875">
    <property type="entry name" value="WHD_Rad26_CSB"/>
    <property type="match status" value="1"/>
</dbReference>
<keyword evidence="4" id="KW-0227">DNA damage</keyword>
<dbReference type="GO" id="GO:0005524">
    <property type="term" value="F:ATP binding"/>
    <property type="evidence" value="ECO:0007669"/>
    <property type="project" value="UniProtKB-KW"/>
</dbReference>
<feature type="compositionally biased region" description="Polar residues" evidence="15">
    <location>
        <begin position="984"/>
        <end position="996"/>
    </location>
</feature>
<evidence type="ECO:0000256" key="5">
    <source>
        <dbReference type="ARBA" id="ARBA00022801"/>
    </source>
</evidence>
<keyword evidence="9" id="KW-0234">DNA repair</keyword>
<feature type="region of interest" description="Disordered" evidence="15">
    <location>
        <begin position="984"/>
        <end position="1084"/>
    </location>
</feature>
<evidence type="ECO:0000256" key="4">
    <source>
        <dbReference type="ARBA" id="ARBA00022763"/>
    </source>
</evidence>
<proteinExistence type="inferred from homology"/>
<keyword evidence="18" id="KW-1185">Reference proteome</keyword>
<evidence type="ECO:0000256" key="7">
    <source>
        <dbReference type="ARBA" id="ARBA00022840"/>
    </source>
</evidence>
<reference evidence="19" key="2">
    <citation type="submission" date="2025-08" db="UniProtKB">
        <authorList>
            <consortium name="RefSeq"/>
        </authorList>
    </citation>
    <scope>IDENTIFICATION</scope>
    <source>
        <tissue evidence="19">Blood</tissue>
    </source>
</reference>
<feature type="coiled-coil region" evidence="14">
    <location>
        <begin position="158"/>
        <end position="192"/>
    </location>
</feature>
<feature type="compositionally biased region" description="Polar residues" evidence="15">
    <location>
        <begin position="292"/>
        <end position="305"/>
    </location>
</feature>
<dbReference type="InterPro" id="IPR000330">
    <property type="entry name" value="SNF2_N"/>
</dbReference>
<dbReference type="RefSeq" id="XP_017320251.1">
    <property type="nucleotide sequence ID" value="XM_017464762.3"/>
</dbReference>
<dbReference type="GO" id="GO:0008094">
    <property type="term" value="F:ATP-dependent activity, acting on DNA"/>
    <property type="evidence" value="ECO:0007669"/>
    <property type="project" value="TreeGrafter"/>
</dbReference>
<feature type="compositionally biased region" description="Basic and acidic residues" evidence="15">
    <location>
        <begin position="248"/>
        <end position="259"/>
    </location>
</feature>
<dbReference type="CTD" id="2074"/>
<feature type="compositionally biased region" description="Basic residues" evidence="15">
    <location>
        <begin position="312"/>
        <end position="331"/>
    </location>
</feature>
<accession>A0A2D0QRA6</accession>
<keyword evidence="7" id="KW-0067">ATP-binding</keyword>
<dbReference type="FunFam" id="3.40.50.300:FF:000863">
    <property type="entry name" value="DNA excision repair protein ERCC-6"/>
    <property type="match status" value="1"/>
</dbReference>
<evidence type="ECO:0000256" key="9">
    <source>
        <dbReference type="ARBA" id="ARBA00023204"/>
    </source>
</evidence>
<feature type="region of interest" description="Disordered" evidence="15">
    <location>
        <begin position="1226"/>
        <end position="1260"/>
    </location>
</feature>
<feature type="compositionally biased region" description="Polar residues" evidence="15">
    <location>
        <begin position="31"/>
        <end position="43"/>
    </location>
</feature>
<feature type="compositionally biased region" description="Acidic residues" evidence="15">
    <location>
        <begin position="363"/>
        <end position="383"/>
    </location>
</feature>
<dbReference type="InterPro" id="IPR049730">
    <property type="entry name" value="SNF2/RAD54-like_C"/>
</dbReference>
<comment type="similarity">
    <text evidence="2">Belongs to the SNF2/RAD54 helicase family.</text>
</comment>
<dbReference type="Pfam" id="PF00271">
    <property type="entry name" value="Helicase_C"/>
    <property type="match status" value="1"/>
</dbReference>
<dbReference type="InterPro" id="IPR038718">
    <property type="entry name" value="SNF2-like_sf"/>
</dbReference>
<dbReference type="KEGG" id="ipu:108263703"/>
<evidence type="ECO:0000256" key="12">
    <source>
        <dbReference type="ARBA" id="ARBA00076356"/>
    </source>
</evidence>
<keyword evidence="10" id="KW-0539">Nucleus</keyword>
<feature type="compositionally biased region" description="Basic and acidic residues" evidence="15">
    <location>
        <begin position="1149"/>
        <end position="1163"/>
    </location>
</feature>
<feature type="compositionally biased region" description="Acidic residues" evidence="15">
    <location>
        <begin position="1"/>
        <end position="10"/>
    </location>
</feature>
<comment type="subcellular location">
    <subcellularLocation>
        <location evidence="1">Nucleus</location>
    </subcellularLocation>
</comment>
<evidence type="ECO:0000256" key="10">
    <source>
        <dbReference type="ARBA" id="ARBA00023242"/>
    </source>
</evidence>
<dbReference type="PROSITE" id="PS51194">
    <property type="entry name" value="HELICASE_CTER"/>
    <property type="match status" value="1"/>
</dbReference>
<sequence length="1409" mass="160619">MPIDNNEEPDCPALSSPVSALTPGEKEDNGSSRASSGRSIPESSQEEPAATACPGNAGPENSRKSLLHINRQEIQAVARNDQAAELQGLGVDVYDQDVLEQGVLQQVDRAFQQATMATARADAEKEYESVLDDVRSCTSALKHINKILEQLAPHAASSKDISRKIDSVKRQKENKEKQLKKIRAKQRRLQAVLSGEDIQKLEAELLTEDDTEAGPSTQGSMLMPAQETEWEELIRTGQMTPFGTRIPQKQEKKEPRKVMLSENSGFDKYLADQAIMAERRKKPTPKKKRTVSRSSSAGAPNNKASSKQEKKLQKRMRKLQRTALKAHPKARPKTEKAFPQARQKGYRDDGTDSEGSEYVPSDELMDPEEPERDDEFWLDENEEYELKPYKKKEAKTKKSKKEDGSEEYLPSSSEDEDAERKVKVKKHKDDGDIESYRKRIRNWKRQRLQEKEQKRQAGEDEFEESDAEFDEGFKVPGFLWKKLFKYQQTGVRWMWELHCQQAGGILGDEMGLGKTIQVIAFLAGLSYSKLKTRGSNYRYAGLGPTVIVCPATVMHQWVKEFHTWWPPFRVAVLHETGSFNNKKEKLIPEIAASHGILITSYSYVRIMQDYIQKYDWHYIILDEGHKIRNPNAGVTVACKQFRTPHRFILSGSPMQNNLKELWSLFDFVFPGKLGTLPVFMEQFSVPITMGGYSNASPVQVQTAYKCACVLRDSINPYLLRRMKADVKANLSLPDKNEQVLFCRLTEEQRQVYQNFLDSKEVYQILNGDMQIFSGLIALRKICNHPDLFTGGPRMLRGIPAEELTEEEHFGYWKRSGKLIVVESLLRLWFKQGHRVLLFTQSRQMLEILEVFVRENGYTCLKMDGTTTIASRQPLIAQYNENKDIFIFLLTTKVGGLGINLTGANRVIIYDPDWNPSTDTQARERAWRIGQKQQVTVYRLLTAGTIEEKIYHRQIFKQFLTNRVLKDPKQRRFFKSNDIYELFTLTSPDGSQGTETSAIFAGTGSDVQIPKRHKAPHRSPSNPKQMSSKPEKPQSSLLCKENSSPEPLKRNTPTLNGLSNSNSNKESDSLNITSTSHSADGSLTNGHQQDLFIANTPQKHREKKKHCDVTDVASQPSDKHKRKHKKRKHGEDVWFEGHRISHLVKKRRYKREDNEDQKETKDEQKNDDYVLAKLFRKSGIHSVMKHDTIMEASNPDYVLVEAEANRVAKDALKALKVSRQHCRLPFRGSATATPTSARKRFGQKKNSLLNQPSNTAQKAGEKCKDAEFIKKACIKKLRSTTHFSGEGVEEEALSTSLSSSSLLARMRARNHVSLPQSHNEEEDDNEQRAQSSTPHASATEHDELLVDLRNFVAFQAQVDGQANTREILEYFTPRLTSTQTPVFRELLRNICDFHRLPGQEGSWKLKAEYR</sequence>
<feature type="compositionally biased region" description="Polar residues" evidence="15">
    <location>
        <begin position="1018"/>
        <end position="1084"/>
    </location>
</feature>
<feature type="region of interest" description="Disordered" evidence="15">
    <location>
        <begin position="241"/>
        <end position="428"/>
    </location>
</feature>
<evidence type="ECO:0000256" key="11">
    <source>
        <dbReference type="ARBA" id="ARBA00071998"/>
    </source>
</evidence>
<feature type="region of interest" description="Disordered" evidence="15">
    <location>
        <begin position="1"/>
        <end position="65"/>
    </location>
</feature>
<dbReference type="CDD" id="cd21397">
    <property type="entry name" value="cc_ERCC-6_N"/>
    <property type="match status" value="1"/>
</dbReference>
<dbReference type="FunFam" id="3.40.50.10810:FF:000042">
    <property type="entry name" value="SNF2 family helicase-like protein"/>
    <property type="match status" value="1"/>
</dbReference>
<dbReference type="InterPro" id="IPR058951">
    <property type="entry name" value="WHD_Rad26_CSB-like"/>
</dbReference>
<feature type="compositionally biased region" description="Polar residues" evidence="15">
    <location>
        <begin position="1243"/>
        <end position="1256"/>
    </location>
</feature>
<dbReference type="InterPro" id="IPR014001">
    <property type="entry name" value="Helicase_ATP-bd"/>
</dbReference>
<evidence type="ECO:0000256" key="14">
    <source>
        <dbReference type="SAM" id="Coils"/>
    </source>
</evidence>
<evidence type="ECO:0000313" key="18">
    <source>
        <dbReference type="Proteomes" id="UP000221080"/>
    </source>
</evidence>
<gene>
    <name evidence="19" type="primary">ercc6</name>
</gene>
<evidence type="ECO:0000256" key="8">
    <source>
        <dbReference type="ARBA" id="ARBA00023125"/>
    </source>
</evidence>
<keyword evidence="6" id="KW-0347">Helicase</keyword>
<dbReference type="CDD" id="cd22254">
    <property type="entry name" value="CSB_WHD"/>
    <property type="match status" value="1"/>
</dbReference>
<dbReference type="PANTHER" id="PTHR45629:SF7">
    <property type="entry name" value="DNA EXCISION REPAIR PROTEIN ERCC-6-RELATED"/>
    <property type="match status" value="1"/>
</dbReference>
<dbReference type="Gene3D" id="3.40.50.10810">
    <property type="entry name" value="Tandem AAA-ATPase domain"/>
    <property type="match status" value="1"/>
</dbReference>
<dbReference type="GO" id="GO:0004386">
    <property type="term" value="F:helicase activity"/>
    <property type="evidence" value="ECO:0007669"/>
    <property type="project" value="UniProtKB-KW"/>
</dbReference>
<dbReference type="CDD" id="cd18793">
    <property type="entry name" value="SF2_C_SNF"/>
    <property type="match status" value="1"/>
</dbReference>
<dbReference type="GO" id="GO:0005634">
    <property type="term" value="C:nucleus"/>
    <property type="evidence" value="ECO:0007669"/>
    <property type="project" value="UniProtKB-SubCell"/>
</dbReference>
<dbReference type="Proteomes" id="UP000221080">
    <property type="component" value="Chromosome 3"/>
</dbReference>
<dbReference type="OrthoDB" id="413460at2759"/>
<evidence type="ECO:0000313" key="19">
    <source>
        <dbReference type="RefSeq" id="XP_017320251.1"/>
    </source>
</evidence>
<organism evidence="18 19">
    <name type="scientific">Ictalurus punctatus</name>
    <name type="common">Channel catfish</name>
    <name type="synonym">Silurus punctatus</name>
    <dbReference type="NCBI Taxonomy" id="7998"/>
    <lineage>
        <taxon>Eukaryota</taxon>
        <taxon>Metazoa</taxon>
        <taxon>Chordata</taxon>
        <taxon>Craniata</taxon>
        <taxon>Vertebrata</taxon>
        <taxon>Euteleostomi</taxon>
        <taxon>Actinopterygii</taxon>
        <taxon>Neopterygii</taxon>
        <taxon>Teleostei</taxon>
        <taxon>Ostariophysi</taxon>
        <taxon>Siluriformes</taxon>
        <taxon>Ictaluridae</taxon>
        <taxon>Ictalurus</taxon>
    </lineage>
</organism>
<evidence type="ECO:0000259" key="16">
    <source>
        <dbReference type="PROSITE" id="PS51192"/>
    </source>
</evidence>
<dbReference type="InterPro" id="IPR050496">
    <property type="entry name" value="SNF2_RAD54_helicase_repair"/>
</dbReference>
<dbReference type="Pfam" id="PF00176">
    <property type="entry name" value="SNF2-rel_dom"/>
    <property type="match status" value="1"/>
</dbReference>
<evidence type="ECO:0000256" key="13">
    <source>
        <dbReference type="ARBA" id="ARBA00079118"/>
    </source>
</evidence>
<protein>
    <recommendedName>
        <fullName evidence="11">DNA excision repair protein ERCC-6</fullName>
    </recommendedName>
    <alternativeName>
        <fullName evidence="12">ATP-dependent helicase ERCC6</fullName>
    </alternativeName>
    <alternativeName>
        <fullName evidence="13">Cockayne syndrome protein CSB</fullName>
    </alternativeName>
</protein>
<evidence type="ECO:0000256" key="2">
    <source>
        <dbReference type="ARBA" id="ARBA00007025"/>
    </source>
</evidence>
<dbReference type="GO" id="GO:0006283">
    <property type="term" value="P:transcription-coupled nucleotide-excision repair"/>
    <property type="evidence" value="ECO:0007669"/>
    <property type="project" value="TreeGrafter"/>
</dbReference>
<feature type="compositionally biased region" description="Basic residues" evidence="15">
    <location>
        <begin position="279"/>
        <end position="291"/>
    </location>
</feature>
<dbReference type="InterPro" id="IPR001650">
    <property type="entry name" value="Helicase_C-like"/>
</dbReference>
<feature type="compositionally biased region" description="Basic residues" evidence="15">
    <location>
        <begin position="389"/>
        <end position="399"/>
    </location>
</feature>
<evidence type="ECO:0000256" key="3">
    <source>
        <dbReference type="ARBA" id="ARBA00022741"/>
    </source>
</evidence>
<name>A0A2D0QRA6_ICTPU</name>
<evidence type="ECO:0000259" key="17">
    <source>
        <dbReference type="PROSITE" id="PS51194"/>
    </source>
</evidence>
<keyword evidence="14" id="KW-0175">Coiled coil</keyword>
<dbReference type="GeneID" id="108263703"/>
<evidence type="ECO:0000256" key="1">
    <source>
        <dbReference type="ARBA" id="ARBA00004123"/>
    </source>
</evidence>
<dbReference type="PROSITE" id="PS51192">
    <property type="entry name" value="HELICASE_ATP_BIND_1"/>
    <property type="match status" value="1"/>
</dbReference>
<dbReference type="InterPro" id="IPR027417">
    <property type="entry name" value="P-loop_NTPase"/>
</dbReference>
<dbReference type="SMART" id="SM00490">
    <property type="entry name" value="HELICc"/>
    <property type="match status" value="1"/>
</dbReference>
<dbReference type="SUPFAM" id="SSF52540">
    <property type="entry name" value="P-loop containing nucleoside triphosphate hydrolases"/>
    <property type="match status" value="2"/>
</dbReference>
<feature type="domain" description="Helicase C-terminal" evidence="17">
    <location>
        <begin position="820"/>
        <end position="979"/>
    </location>
</feature>
<keyword evidence="8" id="KW-0238">DNA-binding</keyword>
<feature type="coiled-coil region" evidence="14">
    <location>
        <begin position="433"/>
        <end position="468"/>
    </location>
</feature>
<dbReference type="CDD" id="cd18000">
    <property type="entry name" value="DEXHc_ERCC6"/>
    <property type="match status" value="1"/>
</dbReference>
<dbReference type="GO" id="GO:0016787">
    <property type="term" value="F:hydrolase activity"/>
    <property type="evidence" value="ECO:0007669"/>
    <property type="project" value="UniProtKB-KW"/>
</dbReference>
<feature type="compositionally biased region" description="Basic residues" evidence="15">
    <location>
        <begin position="1118"/>
        <end position="1127"/>
    </location>
</feature>
<evidence type="ECO:0000256" key="15">
    <source>
        <dbReference type="SAM" id="MobiDB-lite"/>
    </source>
</evidence>
<dbReference type="OMA" id="CNITPCQ"/>
<keyword evidence="5" id="KW-0378">Hydrolase</keyword>
<evidence type="ECO:0000256" key="6">
    <source>
        <dbReference type="ARBA" id="ARBA00022806"/>
    </source>
</evidence>
<reference evidence="18" key="1">
    <citation type="journal article" date="2016" name="Nat. Commun.">
        <title>The channel catfish genome sequence provides insights into the evolution of scale formation in teleosts.</title>
        <authorList>
            <person name="Liu Z."/>
            <person name="Liu S."/>
            <person name="Yao J."/>
            <person name="Bao L."/>
            <person name="Zhang J."/>
            <person name="Li Y."/>
            <person name="Jiang C."/>
            <person name="Sun L."/>
            <person name="Wang R."/>
            <person name="Zhang Y."/>
            <person name="Zhou T."/>
            <person name="Zeng Q."/>
            <person name="Fu Q."/>
            <person name="Gao S."/>
            <person name="Li N."/>
            <person name="Koren S."/>
            <person name="Jiang Y."/>
            <person name="Zimin A."/>
            <person name="Xu P."/>
            <person name="Phillippy A.M."/>
            <person name="Geng X."/>
            <person name="Song L."/>
            <person name="Sun F."/>
            <person name="Li C."/>
            <person name="Wang X."/>
            <person name="Chen A."/>
            <person name="Jin Y."/>
            <person name="Yuan Z."/>
            <person name="Yang Y."/>
            <person name="Tan S."/>
            <person name="Peatman E."/>
            <person name="Lu J."/>
            <person name="Qin Z."/>
            <person name="Dunham R."/>
            <person name="Li Z."/>
            <person name="Sonstegard T."/>
            <person name="Feng J."/>
            <person name="Danzmann R.G."/>
            <person name="Schroeder S."/>
            <person name="Scheffler B."/>
            <person name="Duke M.V."/>
            <person name="Ballard L."/>
            <person name="Kucuktas H."/>
            <person name="Kaltenboeck L."/>
            <person name="Liu H."/>
            <person name="Armbruster J."/>
            <person name="Xie Y."/>
            <person name="Kirby M.L."/>
            <person name="Tian Y."/>
            <person name="Flanagan M.E."/>
            <person name="Mu W."/>
            <person name="Waldbieser G.C."/>
        </authorList>
    </citation>
    <scope>NUCLEOTIDE SEQUENCE [LARGE SCALE GENOMIC DNA]</scope>
    <source>
        <strain evidence="18">SDA103</strain>
    </source>
</reference>
<dbReference type="Gene3D" id="3.40.50.300">
    <property type="entry name" value="P-loop containing nucleotide triphosphate hydrolases"/>
    <property type="match status" value="1"/>
</dbReference>
<dbReference type="SMART" id="SM00487">
    <property type="entry name" value="DEXDc"/>
    <property type="match status" value="1"/>
</dbReference>
<dbReference type="STRING" id="7998.ENSIPUP00000000306"/>
<feature type="region of interest" description="Disordered" evidence="15">
    <location>
        <begin position="1144"/>
        <end position="1163"/>
    </location>
</feature>
<feature type="region of interest" description="Disordered" evidence="15">
    <location>
        <begin position="1096"/>
        <end position="1132"/>
    </location>
</feature>
<keyword evidence="3" id="KW-0547">Nucleotide-binding</keyword>